<evidence type="ECO:0000313" key="3">
    <source>
        <dbReference type="Proteomes" id="UP000509658"/>
    </source>
</evidence>
<sequence>MVWRQGTSGSSTGRPLADHWQSSVATYERDETLCREGEMLAERARLSQRFYPVDVLSASMPPLTDQHAVALHACGELHRGLLRKVVNEALPAVDLAPCCYHLGAEDEYTPFTTVSQLGLCRDDLRLAVTETLTAPGRDINQRDREMAWKLAFLKLVLPNESGSYHPLKPIDKTWLRSGFENFCCKLAKRESLMLPKEIDWFEAERAGWQRQGEVMRLSLLRHAVRRAVELWLVPGSRYFAKVCFGHQAQANSKNLTRPFMPTAPRPSCVRCVITSSRLYTTPSVTLRRHKAAAASSSSFARALNYE</sequence>
<dbReference type="GO" id="GO:0032259">
    <property type="term" value="P:methylation"/>
    <property type="evidence" value="ECO:0007669"/>
    <property type="project" value="UniProtKB-KW"/>
</dbReference>
<protein>
    <submittedName>
        <fullName evidence="2">Methyltransferase</fullName>
    </submittedName>
</protein>
<dbReference type="RefSeq" id="WP_174673633.1">
    <property type="nucleotide sequence ID" value="NZ_CP054491.1"/>
</dbReference>
<dbReference type="InterPro" id="IPR025714">
    <property type="entry name" value="Methyltranfer_dom"/>
</dbReference>
<dbReference type="EMBL" id="CP054491">
    <property type="protein sequence ID" value="QKQ27900.1"/>
    <property type="molecule type" value="Genomic_DNA"/>
</dbReference>
<gene>
    <name evidence="2" type="ORF">HUE57_17655</name>
</gene>
<organism evidence="2 3">
    <name type="scientific">Candidatus Reidiella endopervernicosa</name>
    <dbReference type="NCBI Taxonomy" id="2738883"/>
    <lineage>
        <taxon>Bacteria</taxon>
        <taxon>Pseudomonadati</taxon>
        <taxon>Pseudomonadota</taxon>
        <taxon>Gammaproteobacteria</taxon>
        <taxon>Candidatus Reidiella</taxon>
    </lineage>
</organism>
<dbReference type="Pfam" id="PF13679">
    <property type="entry name" value="Methyltransf_32"/>
    <property type="match status" value="1"/>
</dbReference>
<dbReference type="GO" id="GO:0008168">
    <property type="term" value="F:methyltransferase activity"/>
    <property type="evidence" value="ECO:0007669"/>
    <property type="project" value="UniProtKB-KW"/>
</dbReference>
<dbReference type="Proteomes" id="UP000509658">
    <property type="component" value="Chromosome"/>
</dbReference>
<name>A0A6N0HZT5_9GAMM</name>
<evidence type="ECO:0000313" key="2">
    <source>
        <dbReference type="EMBL" id="QKQ27900.1"/>
    </source>
</evidence>
<evidence type="ECO:0000259" key="1">
    <source>
        <dbReference type="Pfam" id="PF13679"/>
    </source>
</evidence>
<dbReference type="AlphaFoldDB" id="A0A6N0HZT5"/>
<feature type="domain" description="Methyltransferase" evidence="1">
    <location>
        <begin position="21"/>
        <end position="102"/>
    </location>
</feature>
<keyword evidence="2" id="KW-0489">Methyltransferase</keyword>
<dbReference type="KEGG" id="rev:HUE57_17655"/>
<keyword evidence="3" id="KW-1185">Reference proteome</keyword>
<keyword evidence="2" id="KW-0808">Transferase</keyword>
<reference evidence="2 3" key="1">
    <citation type="submission" date="2020-05" db="EMBL/GenBank/DDBJ databases">
        <title>Horizontal transmission and recombination maintain forever young bacterial symbiont genomes.</title>
        <authorList>
            <person name="Russell S.L."/>
            <person name="Pepper-Tunick E."/>
            <person name="Svedberg J."/>
            <person name="Byrne A."/>
            <person name="Ruelas Castillo J."/>
            <person name="Vollmers C."/>
            <person name="Beinart R.A."/>
            <person name="Corbett-Detig R."/>
        </authorList>
    </citation>
    <scope>NUCLEOTIDE SEQUENCE [LARGE SCALE GENOMIC DNA]</scope>
    <source>
        <strain evidence="2">Santa_Monica_outfall</strain>
    </source>
</reference>
<accession>A0A6N0HZT5</accession>
<proteinExistence type="predicted"/>